<gene>
    <name evidence="2" type="ORF">CFIMG_000535RAa</name>
</gene>
<feature type="compositionally biased region" description="Polar residues" evidence="1">
    <location>
        <begin position="126"/>
        <end position="137"/>
    </location>
</feature>
<keyword evidence="3" id="KW-1185">Reference proteome</keyword>
<feature type="compositionally biased region" description="Low complexity" evidence="1">
    <location>
        <begin position="184"/>
        <end position="197"/>
    </location>
</feature>
<reference evidence="2 3" key="1">
    <citation type="journal article" date="2013" name="Fungal Biol.">
        <title>Analysis of microsatellite markers in the genome of the plant pathogen Ceratocystis fimbriata.</title>
        <authorList>
            <person name="Simpson M.C."/>
            <person name="Wilken P.M."/>
            <person name="Coetzee M.P."/>
            <person name="Wingfield M.J."/>
            <person name="Wingfield B.D."/>
        </authorList>
    </citation>
    <scope>NUCLEOTIDE SEQUENCE [LARGE SCALE GENOMIC DNA]</scope>
    <source>
        <strain evidence="2 3">CBS 114723</strain>
    </source>
</reference>
<feature type="region of interest" description="Disordered" evidence="1">
    <location>
        <begin position="161"/>
        <end position="197"/>
    </location>
</feature>
<accession>A0A2C5XH65</accession>
<proteinExistence type="predicted"/>
<protein>
    <submittedName>
        <fullName evidence="2">Uncharacterized protein</fullName>
    </submittedName>
</protein>
<feature type="region of interest" description="Disordered" evidence="1">
    <location>
        <begin position="1"/>
        <end position="21"/>
    </location>
</feature>
<feature type="region of interest" description="Disordered" evidence="1">
    <location>
        <begin position="124"/>
        <end position="145"/>
    </location>
</feature>
<comment type="caution">
    <text evidence="2">The sequence shown here is derived from an EMBL/GenBank/DDBJ whole genome shotgun (WGS) entry which is preliminary data.</text>
</comment>
<dbReference type="EMBL" id="APWK03000011">
    <property type="protein sequence ID" value="PHH55430.1"/>
    <property type="molecule type" value="Genomic_DNA"/>
</dbReference>
<reference evidence="2 3" key="2">
    <citation type="journal article" date="2013" name="IMA Fungus">
        <title>IMA Genome-F 1: Ceratocystis fimbriata: Draft nuclear genome sequence for the plant pathogen, Ceratocystis fimbriata.</title>
        <authorList>
            <person name="Wilken P.M."/>
            <person name="Steenkamp E.T."/>
            <person name="Wingfield M.J."/>
            <person name="de Beer Z.W."/>
            <person name="Wingfield B.D."/>
        </authorList>
    </citation>
    <scope>NUCLEOTIDE SEQUENCE [LARGE SCALE GENOMIC DNA]</scope>
    <source>
        <strain evidence="2 3">CBS 114723</strain>
    </source>
</reference>
<feature type="region of interest" description="Disordered" evidence="1">
    <location>
        <begin position="212"/>
        <end position="234"/>
    </location>
</feature>
<feature type="compositionally biased region" description="Pro residues" evidence="1">
    <location>
        <begin position="1"/>
        <end position="14"/>
    </location>
</feature>
<feature type="compositionally biased region" description="Polar residues" evidence="1">
    <location>
        <begin position="38"/>
        <end position="49"/>
    </location>
</feature>
<evidence type="ECO:0000313" key="3">
    <source>
        <dbReference type="Proteomes" id="UP000222788"/>
    </source>
</evidence>
<feature type="region of interest" description="Disordered" evidence="1">
    <location>
        <begin position="33"/>
        <end position="67"/>
    </location>
</feature>
<organism evidence="2 3">
    <name type="scientific">Ceratocystis fimbriata CBS 114723</name>
    <dbReference type="NCBI Taxonomy" id="1035309"/>
    <lineage>
        <taxon>Eukaryota</taxon>
        <taxon>Fungi</taxon>
        <taxon>Dikarya</taxon>
        <taxon>Ascomycota</taxon>
        <taxon>Pezizomycotina</taxon>
        <taxon>Sordariomycetes</taxon>
        <taxon>Hypocreomycetidae</taxon>
        <taxon>Microascales</taxon>
        <taxon>Ceratocystidaceae</taxon>
        <taxon>Ceratocystis</taxon>
    </lineage>
</organism>
<dbReference type="Proteomes" id="UP000222788">
    <property type="component" value="Unassembled WGS sequence"/>
</dbReference>
<name>A0A2C5XH65_9PEZI</name>
<dbReference type="AlphaFoldDB" id="A0A2C5XH65"/>
<evidence type="ECO:0000313" key="2">
    <source>
        <dbReference type="EMBL" id="PHH55430.1"/>
    </source>
</evidence>
<evidence type="ECO:0000256" key="1">
    <source>
        <dbReference type="SAM" id="MobiDB-lite"/>
    </source>
</evidence>
<sequence>MPSMPPEKMAPPIPTSYAESHAEKMKAALELSRMFASPKTNTKTQGLCQSSKKGSKQKASHSTGFKQDEVDISKPIVYSIPSDVTAWLTGGSSSSTPLTPRLPISSKTTSASVSIVSHSKIKVHEIQTSIPSGSPRNIGQPGRPQKPMLQVVDIEKAQDCRNLSSERPTAAPTLKLEPDLIDMSPLSPHQSQLSSTSDYLSDLRGLSFDGITIPGKTEISAKPKTGLAASRWAD</sequence>